<dbReference type="InterPro" id="IPR004045">
    <property type="entry name" value="Glutathione_S-Trfase_N"/>
</dbReference>
<keyword evidence="3" id="KW-1185">Reference proteome</keyword>
<dbReference type="PANTHER" id="PTHR44051">
    <property type="entry name" value="GLUTATHIONE S-TRANSFERASE-RELATED"/>
    <property type="match status" value="1"/>
</dbReference>
<accession>A0A9X1FYU6</accession>
<organism evidence="2 3">
    <name type="scientific">Roseobacter insulae</name>
    <dbReference type="NCBI Taxonomy" id="2859783"/>
    <lineage>
        <taxon>Bacteria</taxon>
        <taxon>Pseudomonadati</taxon>
        <taxon>Pseudomonadota</taxon>
        <taxon>Alphaproteobacteria</taxon>
        <taxon>Rhodobacterales</taxon>
        <taxon>Roseobacteraceae</taxon>
        <taxon>Roseobacter</taxon>
    </lineage>
</organism>
<dbReference type="Pfam" id="PF13409">
    <property type="entry name" value="GST_N_2"/>
    <property type="match status" value="1"/>
</dbReference>
<gene>
    <name evidence="2" type="ORF">KX928_20850</name>
</gene>
<proteinExistence type="predicted"/>
<dbReference type="EMBL" id="JAHXDN010000007">
    <property type="protein sequence ID" value="MBW4710244.1"/>
    <property type="molecule type" value="Genomic_DNA"/>
</dbReference>
<dbReference type="PANTHER" id="PTHR44051:SF8">
    <property type="entry name" value="GLUTATHIONE S-TRANSFERASE GSTA"/>
    <property type="match status" value="1"/>
</dbReference>
<evidence type="ECO:0000313" key="2">
    <source>
        <dbReference type="EMBL" id="MBW4710244.1"/>
    </source>
</evidence>
<comment type="caution">
    <text evidence="2">The sequence shown here is derived from an EMBL/GenBank/DDBJ whole genome shotgun (WGS) entry which is preliminary data.</text>
</comment>
<dbReference type="PROSITE" id="PS50404">
    <property type="entry name" value="GST_NTER"/>
    <property type="match status" value="1"/>
</dbReference>
<dbReference type="RefSeq" id="WP_219506567.1">
    <property type="nucleotide sequence ID" value="NZ_JAHXDN010000007.1"/>
</dbReference>
<sequence length="230" mass="25246">MTSAPYTLHYAPDNASLVVRLALEEIGAPYRTLLVDRSARAQRAPGYLALSPNGLIPVLETPQGPIFETAAILLWLADRHGCLAPHPDAPDRAALLKWLFFLSNTLHPALRILFYPSVYIGAQREDQLQLQSVARHNILGHLGVLDAHWRQVEPPLLLNIYLGPTLRWLKLYPADTDTAWFDLTALPALHGMAKQLETRESVAKAQLAEGLGAHPFTAPRAPSPPEGSAV</sequence>
<evidence type="ECO:0000259" key="1">
    <source>
        <dbReference type="PROSITE" id="PS50404"/>
    </source>
</evidence>
<protein>
    <submittedName>
        <fullName evidence="2">Glutathione S-transferase family protein</fullName>
    </submittedName>
</protein>
<feature type="domain" description="GST N-terminal" evidence="1">
    <location>
        <begin position="3"/>
        <end position="84"/>
    </location>
</feature>
<name>A0A9X1FYU6_9RHOB</name>
<evidence type="ECO:0000313" key="3">
    <source>
        <dbReference type="Proteomes" id="UP001138661"/>
    </source>
</evidence>
<dbReference type="AlphaFoldDB" id="A0A9X1FYU6"/>
<dbReference type="Proteomes" id="UP001138661">
    <property type="component" value="Unassembled WGS sequence"/>
</dbReference>
<dbReference type="CDD" id="cd03057">
    <property type="entry name" value="GST_N_Beta"/>
    <property type="match status" value="1"/>
</dbReference>
<reference evidence="2" key="1">
    <citation type="submission" date="2021-07" db="EMBL/GenBank/DDBJ databases">
        <title>Roseobacter insulae sp. nov., isolated from a tidal flat.</title>
        <authorList>
            <person name="Park S."/>
            <person name="Yoon J.-H."/>
        </authorList>
    </citation>
    <scope>NUCLEOTIDE SEQUENCE</scope>
    <source>
        <strain evidence="2">YSTF-M11</strain>
    </source>
</reference>